<keyword evidence="2" id="KW-1133">Transmembrane helix</keyword>
<protein>
    <submittedName>
        <fullName evidence="3">Uncharacterized protein</fullName>
    </submittedName>
</protein>
<keyword evidence="2" id="KW-0472">Membrane</keyword>
<accession>A0A7Y2WBH3</accession>
<dbReference type="EMBL" id="JABERL010000029">
    <property type="protein sequence ID" value="NNH78274.1"/>
    <property type="molecule type" value="Genomic_DNA"/>
</dbReference>
<evidence type="ECO:0000256" key="2">
    <source>
        <dbReference type="SAM" id="Phobius"/>
    </source>
</evidence>
<feature type="transmembrane region" description="Helical" evidence="2">
    <location>
        <begin position="184"/>
        <end position="204"/>
    </location>
</feature>
<organism evidence="3 4">
    <name type="scientific">Acinetobacter terrae</name>
    <dbReference type="NCBI Taxonomy" id="2731247"/>
    <lineage>
        <taxon>Bacteria</taxon>
        <taxon>Pseudomonadati</taxon>
        <taxon>Pseudomonadota</taxon>
        <taxon>Gammaproteobacteria</taxon>
        <taxon>Moraxellales</taxon>
        <taxon>Moraxellaceae</taxon>
        <taxon>Acinetobacter</taxon>
        <taxon>Acinetobacter Taxon 24</taxon>
    </lineage>
</organism>
<dbReference type="RefSeq" id="WP_171540703.1">
    <property type="nucleotide sequence ID" value="NZ_JABERL010000029.1"/>
</dbReference>
<evidence type="ECO:0000313" key="4">
    <source>
        <dbReference type="Proteomes" id="UP000569202"/>
    </source>
</evidence>
<keyword evidence="2" id="KW-0812">Transmembrane</keyword>
<reference evidence="3 4" key="1">
    <citation type="submission" date="2020-04" db="EMBL/GenBank/DDBJ databases">
        <title>Acinetobacter Taxon 24.</title>
        <authorList>
            <person name="Nemec A."/>
            <person name="Radolfova-Krizova L."/>
            <person name="Higgins P.G."/>
            <person name="Spanelova P."/>
        </authorList>
    </citation>
    <scope>NUCLEOTIDE SEQUENCE [LARGE SCALE GENOMIC DNA]</scope>
    <source>
        <strain evidence="3 4">ANC 5380</strain>
    </source>
</reference>
<dbReference type="Proteomes" id="UP000569202">
    <property type="component" value="Unassembled WGS sequence"/>
</dbReference>
<feature type="coiled-coil region" evidence="1">
    <location>
        <begin position="41"/>
        <end position="68"/>
    </location>
</feature>
<gene>
    <name evidence="3" type="ORF">HLH17_11455</name>
</gene>
<comment type="caution">
    <text evidence="3">The sequence shown here is derived from an EMBL/GenBank/DDBJ whole genome shotgun (WGS) entry which is preliminary data.</text>
</comment>
<dbReference type="AlphaFoldDB" id="A0A7Y2WBH3"/>
<name>A0A7Y2WBH3_9GAMM</name>
<feature type="transmembrane region" description="Helical" evidence="2">
    <location>
        <begin position="216"/>
        <end position="234"/>
    </location>
</feature>
<proteinExistence type="predicted"/>
<keyword evidence="1" id="KW-0175">Coiled coil</keyword>
<evidence type="ECO:0000313" key="3">
    <source>
        <dbReference type="EMBL" id="NNH78274.1"/>
    </source>
</evidence>
<evidence type="ECO:0000256" key="1">
    <source>
        <dbReference type="SAM" id="Coils"/>
    </source>
</evidence>
<sequence>MTGFGTPGVSGSNDPQYHLFLQGILSSHQILKEILSQKDLSIEEKDVIESLEKQINSIEELNKEIIFDPKTPTFFKHLTSKFLQVIYKVEHFKGDSRLDPLLELEDILTKILKYLEDLKEQQIVKTIRIRNKELMSSLEENNNLTNEYLTKSKVLVDDLRNTTLKEIYDDEYRSHNRIAFIYELVFYCLIFFMLFYFMGIIELFPNMKVQHGIDFYIQRISILVLSTTLAAFLLKRSFANRKIAMEAFKTAKELVALPRFIEPLPQETQDKIRFDLAYKYFGNNIEVSKHNDESNLMAESIKANTEFLKAMKEIK</sequence>